<proteinExistence type="predicted"/>
<accession>A0AAW4RQE6</accession>
<reference evidence="1" key="1">
    <citation type="submission" date="2015-12" db="EMBL/GenBank/DDBJ databases">
        <authorList>
            <person name="Bansal K."/>
            <person name="Midha S."/>
            <person name="Patil P.B."/>
        </authorList>
    </citation>
    <scope>NUCLEOTIDE SEQUENCE</scope>
    <source>
        <strain evidence="1">LMG867</strain>
    </source>
</reference>
<organism evidence="1 2">
    <name type="scientific">Xanthomonas citri pv. sesbaniae</name>
    <dbReference type="NCBI Taxonomy" id="473425"/>
    <lineage>
        <taxon>Bacteria</taxon>
        <taxon>Pseudomonadati</taxon>
        <taxon>Pseudomonadota</taxon>
        <taxon>Gammaproteobacteria</taxon>
        <taxon>Lysobacterales</taxon>
        <taxon>Lysobacteraceae</taxon>
        <taxon>Xanthomonas</taxon>
    </lineage>
</organism>
<dbReference type="EMBL" id="LOKL01000158">
    <property type="protein sequence ID" value="MBZ3926417.1"/>
    <property type="molecule type" value="Genomic_DNA"/>
</dbReference>
<dbReference type="Proteomes" id="UP000825388">
    <property type="component" value="Unassembled WGS sequence"/>
</dbReference>
<protein>
    <submittedName>
        <fullName evidence="1">Uncharacterized protein</fullName>
    </submittedName>
</protein>
<gene>
    <name evidence="1" type="ORF">Xseb_02840</name>
</gene>
<sequence length="60" mass="6757">MQVDSLERISQYTSLPPTNYILGHGIDYFDTAIDLHSIASLKSKHLASNDNLLYINFSIT</sequence>
<evidence type="ECO:0000313" key="1">
    <source>
        <dbReference type="EMBL" id="MBZ3926417.1"/>
    </source>
</evidence>
<name>A0AAW4RQE6_XANCI</name>
<evidence type="ECO:0000313" key="2">
    <source>
        <dbReference type="Proteomes" id="UP000825388"/>
    </source>
</evidence>
<comment type="caution">
    <text evidence="1">The sequence shown here is derived from an EMBL/GenBank/DDBJ whole genome shotgun (WGS) entry which is preliminary data.</text>
</comment>
<dbReference type="AlphaFoldDB" id="A0AAW4RQE6"/>